<dbReference type="Gene3D" id="3.30.420.10">
    <property type="entry name" value="Ribonuclease H-like superfamily/Ribonuclease H"/>
    <property type="match status" value="1"/>
</dbReference>
<dbReference type="InterPro" id="IPR036397">
    <property type="entry name" value="RNaseH_sf"/>
</dbReference>
<dbReference type="Pfam" id="PF01498">
    <property type="entry name" value="HTH_Tnp_Tc3_2"/>
    <property type="match status" value="1"/>
</dbReference>
<dbReference type="GO" id="GO:0015074">
    <property type="term" value="P:DNA integration"/>
    <property type="evidence" value="ECO:0007669"/>
    <property type="project" value="InterPro"/>
</dbReference>
<dbReference type="GO" id="GO:0003677">
    <property type="term" value="F:DNA binding"/>
    <property type="evidence" value="ECO:0007669"/>
    <property type="project" value="InterPro"/>
</dbReference>
<evidence type="ECO:0000256" key="1">
    <source>
        <dbReference type="ARBA" id="ARBA00004123"/>
    </source>
</evidence>
<reference evidence="4" key="1">
    <citation type="submission" date="2022-12" db="EMBL/GenBank/DDBJ databases">
        <title>Chromosome-level genome assembly of the bean flower thrips Megalurothrips usitatus.</title>
        <authorList>
            <person name="Ma L."/>
            <person name="Liu Q."/>
            <person name="Li H."/>
            <person name="Cai W."/>
        </authorList>
    </citation>
    <scope>NUCLEOTIDE SEQUENCE</scope>
    <source>
        <strain evidence="4">Cailab_2022a</strain>
    </source>
</reference>
<sequence>MGRKGKETSEAERKLIIKLHNECWSLRRIAANVALSDTDKRFIEREVKKNPRIGAPKIAAELSERGTTVSVATVRKTLRDANYHGRRARKKFWVSKVNREKRLKFAQEHQNTDQGVFDKTIFTDESKYNVFGSDGSIMVWRQPNAELKPKNLIPTVKHEGGSVMVWGCMSSKGVGNLHFVEGIMDHMMYIDILKKNLRASAEKMGLGEDFIFQQDNDPKHTARNTKHWLLYNAPKRLETPPQSPDLNPIEHLWHKLEVEVRKRHISNKNDLKKALSEEWEKIPPSYCAELVASMPRRIRAVIEAKGYPTKY</sequence>
<evidence type="ECO:0000313" key="4">
    <source>
        <dbReference type="EMBL" id="KAJ1519178.1"/>
    </source>
</evidence>
<dbReference type="PANTHER" id="PTHR23022">
    <property type="entry name" value="TRANSPOSABLE ELEMENT-RELATED"/>
    <property type="match status" value="1"/>
</dbReference>
<dbReference type="InterPro" id="IPR009057">
    <property type="entry name" value="Homeodomain-like_sf"/>
</dbReference>
<accession>A0AAV7WZW5</accession>
<evidence type="ECO:0000259" key="2">
    <source>
        <dbReference type="Pfam" id="PF01498"/>
    </source>
</evidence>
<dbReference type="Pfam" id="PF13358">
    <property type="entry name" value="DDE_3"/>
    <property type="match status" value="1"/>
</dbReference>
<organism evidence="4 5">
    <name type="scientific">Megalurothrips usitatus</name>
    <name type="common">bean blossom thrips</name>
    <dbReference type="NCBI Taxonomy" id="439358"/>
    <lineage>
        <taxon>Eukaryota</taxon>
        <taxon>Metazoa</taxon>
        <taxon>Ecdysozoa</taxon>
        <taxon>Arthropoda</taxon>
        <taxon>Hexapoda</taxon>
        <taxon>Insecta</taxon>
        <taxon>Pterygota</taxon>
        <taxon>Neoptera</taxon>
        <taxon>Paraneoptera</taxon>
        <taxon>Thysanoptera</taxon>
        <taxon>Terebrantia</taxon>
        <taxon>Thripoidea</taxon>
        <taxon>Thripidae</taxon>
        <taxon>Megalurothrips</taxon>
    </lineage>
</organism>
<evidence type="ECO:0000313" key="5">
    <source>
        <dbReference type="Proteomes" id="UP001075354"/>
    </source>
</evidence>
<name>A0AAV7WZW5_9NEOP</name>
<proteinExistence type="predicted"/>
<dbReference type="PANTHER" id="PTHR23022:SF135">
    <property type="entry name" value="SI:DKEY-77F5.3"/>
    <property type="match status" value="1"/>
</dbReference>
<evidence type="ECO:0000259" key="3">
    <source>
        <dbReference type="Pfam" id="PF13358"/>
    </source>
</evidence>
<protein>
    <recommendedName>
        <fullName evidence="6">Transposase</fullName>
    </recommendedName>
</protein>
<dbReference type="AlphaFoldDB" id="A0AAV7WZW5"/>
<gene>
    <name evidence="4" type="ORF">ONE63_011216</name>
</gene>
<dbReference type="InterPro" id="IPR002492">
    <property type="entry name" value="Transposase_Tc1-like"/>
</dbReference>
<keyword evidence="5" id="KW-1185">Reference proteome</keyword>
<dbReference type="EMBL" id="JAPTSV010000603">
    <property type="protein sequence ID" value="KAJ1519178.1"/>
    <property type="molecule type" value="Genomic_DNA"/>
</dbReference>
<comment type="caution">
    <text evidence="4">The sequence shown here is derived from an EMBL/GenBank/DDBJ whole genome shotgun (WGS) entry which is preliminary data.</text>
</comment>
<feature type="domain" description="Tc1-like transposase DDE" evidence="3">
    <location>
        <begin position="154"/>
        <end position="272"/>
    </location>
</feature>
<dbReference type="GO" id="GO:0005634">
    <property type="term" value="C:nucleus"/>
    <property type="evidence" value="ECO:0007669"/>
    <property type="project" value="UniProtKB-SubCell"/>
</dbReference>
<dbReference type="InterPro" id="IPR038717">
    <property type="entry name" value="Tc1-like_DDE_dom"/>
</dbReference>
<dbReference type="Proteomes" id="UP001075354">
    <property type="component" value="Unassembled WGS sequence"/>
</dbReference>
<dbReference type="InterPro" id="IPR052338">
    <property type="entry name" value="Transposase_5"/>
</dbReference>
<dbReference type="SUPFAM" id="SSF46689">
    <property type="entry name" value="Homeodomain-like"/>
    <property type="match status" value="1"/>
</dbReference>
<feature type="domain" description="Transposase Tc1-like" evidence="2">
    <location>
        <begin position="40"/>
        <end position="111"/>
    </location>
</feature>
<comment type="subcellular location">
    <subcellularLocation>
        <location evidence="1">Nucleus</location>
    </subcellularLocation>
</comment>
<evidence type="ECO:0008006" key="6">
    <source>
        <dbReference type="Google" id="ProtNLM"/>
    </source>
</evidence>
<dbReference type="GO" id="GO:0006313">
    <property type="term" value="P:DNA transposition"/>
    <property type="evidence" value="ECO:0007669"/>
    <property type="project" value="InterPro"/>
</dbReference>